<dbReference type="EMBL" id="JADEWU010000007">
    <property type="protein sequence ID" value="MBE9142666.1"/>
    <property type="molecule type" value="Genomic_DNA"/>
</dbReference>
<dbReference type="SUPFAM" id="SSF55785">
    <property type="entry name" value="PYP-like sensor domain (PAS domain)"/>
    <property type="match status" value="1"/>
</dbReference>
<dbReference type="Proteomes" id="UP000640725">
    <property type="component" value="Unassembled WGS sequence"/>
</dbReference>
<comment type="caution">
    <text evidence="10">The sequence shown here is derived from an EMBL/GenBank/DDBJ whole genome shotgun (WGS) entry which is preliminary data.</text>
</comment>
<dbReference type="SUPFAM" id="SSF55781">
    <property type="entry name" value="GAF domain-like"/>
    <property type="match status" value="1"/>
</dbReference>
<keyword evidence="5" id="KW-0418">Kinase</keyword>
<dbReference type="NCBIfam" id="TIGR00229">
    <property type="entry name" value="sensory_box"/>
    <property type="match status" value="1"/>
</dbReference>
<keyword evidence="4" id="KW-0808">Transferase</keyword>
<proteinExistence type="predicted"/>
<dbReference type="Gene3D" id="3.30.565.10">
    <property type="entry name" value="Histidine kinase-like ATPase, C-terminal domain"/>
    <property type="match status" value="1"/>
</dbReference>
<evidence type="ECO:0000313" key="11">
    <source>
        <dbReference type="Proteomes" id="UP000640725"/>
    </source>
</evidence>
<evidence type="ECO:0000256" key="4">
    <source>
        <dbReference type="ARBA" id="ARBA00022679"/>
    </source>
</evidence>
<dbReference type="CDD" id="cd16922">
    <property type="entry name" value="HATPase_EvgS-ArcB-TorS-like"/>
    <property type="match status" value="1"/>
</dbReference>
<evidence type="ECO:0000259" key="9">
    <source>
        <dbReference type="PROSITE" id="PS50113"/>
    </source>
</evidence>
<evidence type="ECO:0000256" key="7">
    <source>
        <dbReference type="SAM" id="Coils"/>
    </source>
</evidence>
<comment type="catalytic activity">
    <reaction evidence="1">
        <text>ATP + protein L-histidine = ADP + protein N-phospho-L-histidine.</text>
        <dbReference type="EC" id="2.7.13.3"/>
    </reaction>
</comment>
<dbReference type="Pfam" id="PF00512">
    <property type="entry name" value="HisKA"/>
    <property type="match status" value="1"/>
</dbReference>
<dbReference type="InterPro" id="IPR000014">
    <property type="entry name" value="PAS"/>
</dbReference>
<dbReference type="Pfam" id="PF02518">
    <property type="entry name" value="HATPase_c"/>
    <property type="match status" value="1"/>
</dbReference>
<keyword evidence="11" id="KW-1185">Reference proteome</keyword>
<evidence type="ECO:0000256" key="5">
    <source>
        <dbReference type="ARBA" id="ARBA00022777"/>
    </source>
</evidence>
<dbReference type="InterPro" id="IPR003018">
    <property type="entry name" value="GAF"/>
</dbReference>
<feature type="coiled-coil region" evidence="7">
    <location>
        <begin position="371"/>
        <end position="409"/>
    </location>
</feature>
<keyword evidence="7" id="KW-0175">Coiled coil</keyword>
<keyword evidence="3" id="KW-0597">Phosphoprotein</keyword>
<dbReference type="SMART" id="SM00388">
    <property type="entry name" value="HisKA"/>
    <property type="match status" value="1"/>
</dbReference>
<dbReference type="Gene3D" id="3.30.450.20">
    <property type="entry name" value="PAS domain"/>
    <property type="match status" value="1"/>
</dbReference>
<dbReference type="PROSITE" id="PS50113">
    <property type="entry name" value="PAC"/>
    <property type="match status" value="1"/>
</dbReference>
<feature type="domain" description="PAC" evidence="9">
    <location>
        <begin position="129"/>
        <end position="179"/>
    </location>
</feature>
<dbReference type="Pfam" id="PF13426">
    <property type="entry name" value="PAS_9"/>
    <property type="match status" value="1"/>
</dbReference>
<dbReference type="SMART" id="SM00387">
    <property type="entry name" value="HATPase_c"/>
    <property type="match status" value="1"/>
</dbReference>
<evidence type="ECO:0000256" key="1">
    <source>
        <dbReference type="ARBA" id="ARBA00000085"/>
    </source>
</evidence>
<dbReference type="CDD" id="cd00082">
    <property type="entry name" value="HisKA"/>
    <property type="match status" value="1"/>
</dbReference>
<evidence type="ECO:0000256" key="6">
    <source>
        <dbReference type="ARBA" id="ARBA00023012"/>
    </source>
</evidence>
<gene>
    <name evidence="10" type="ORF">IQ236_05435</name>
</gene>
<feature type="domain" description="Histidine kinase" evidence="8">
    <location>
        <begin position="444"/>
        <end position="666"/>
    </location>
</feature>
<dbReference type="PANTHER" id="PTHR43047">
    <property type="entry name" value="TWO-COMPONENT HISTIDINE PROTEIN KINASE"/>
    <property type="match status" value="1"/>
</dbReference>
<keyword evidence="6" id="KW-0902">Two-component regulatory system</keyword>
<dbReference type="PANTHER" id="PTHR43047:SF63">
    <property type="entry name" value="HISTIDINE KINASE"/>
    <property type="match status" value="1"/>
</dbReference>
<dbReference type="InterPro" id="IPR003661">
    <property type="entry name" value="HisK_dim/P_dom"/>
</dbReference>
<reference evidence="10 11" key="1">
    <citation type="submission" date="2020-10" db="EMBL/GenBank/DDBJ databases">
        <authorList>
            <person name="Castelo-Branco R."/>
            <person name="Eusebio N."/>
            <person name="Adriana R."/>
            <person name="Vieira A."/>
            <person name="Brugerolle De Fraissinette N."/>
            <person name="Rezende De Castro R."/>
            <person name="Schneider M.P."/>
            <person name="Vasconcelos V."/>
            <person name="Leao P.N."/>
        </authorList>
    </citation>
    <scope>NUCLEOTIDE SEQUENCE [LARGE SCALE GENOMIC DNA]</scope>
    <source>
        <strain evidence="10 11">LEGE 06226</strain>
    </source>
</reference>
<dbReference type="InterPro" id="IPR036890">
    <property type="entry name" value="HATPase_C_sf"/>
</dbReference>
<evidence type="ECO:0000256" key="2">
    <source>
        <dbReference type="ARBA" id="ARBA00012438"/>
    </source>
</evidence>
<dbReference type="SMART" id="SM00065">
    <property type="entry name" value="GAF"/>
    <property type="match status" value="1"/>
</dbReference>
<dbReference type="InterPro" id="IPR003594">
    <property type="entry name" value="HATPase_dom"/>
</dbReference>
<dbReference type="InterPro" id="IPR035965">
    <property type="entry name" value="PAS-like_dom_sf"/>
</dbReference>
<dbReference type="PRINTS" id="PR00344">
    <property type="entry name" value="BCTRLSENSOR"/>
</dbReference>
<name>A0ABR9U9Z9_9CYAN</name>
<dbReference type="InterPro" id="IPR004358">
    <property type="entry name" value="Sig_transdc_His_kin-like_C"/>
</dbReference>
<dbReference type="Pfam" id="PF01590">
    <property type="entry name" value="GAF"/>
    <property type="match status" value="1"/>
</dbReference>
<evidence type="ECO:0000256" key="3">
    <source>
        <dbReference type="ARBA" id="ARBA00022553"/>
    </source>
</evidence>
<evidence type="ECO:0000313" key="10">
    <source>
        <dbReference type="EMBL" id="MBE9142666.1"/>
    </source>
</evidence>
<organism evidence="10 11">
    <name type="scientific">Planktothrix mougeotii LEGE 06226</name>
    <dbReference type="NCBI Taxonomy" id="1828728"/>
    <lineage>
        <taxon>Bacteria</taxon>
        <taxon>Bacillati</taxon>
        <taxon>Cyanobacteriota</taxon>
        <taxon>Cyanophyceae</taxon>
        <taxon>Oscillatoriophycideae</taxon>
        <taxon>Oscillatoriales</taxon>
        <taxon>Microcoleaceae</taxon>
        <taxon>Planktothrix</taxon>
    </lineage>
</organism>
<protein>
    <recommendedName>
        <fullName evidence="2">histidine kinase</fullName>
        <ecNumber evidence="2">2.7.13.3</ecNumber>
    </recommendedName>
</protein>
<dbReference type="InterPro" id="IPR029016">
    <property type="entry name" value="GAF-like_dom_sf"/>
</dbReference>
<dbReference type="Gene3D" id="3.30.450.40">
    <property type="match status" value="1"/>
</dbReference>
<accession>A0ABR9U9Z9</accession>
<sequence length="670" mass="76310">MMLEEKLSQESFTGHANSLFPDLETWKNTTIDLKVWHDKQKHKSSPSMDTSETPLERREIFEAIAEATPIPIIISRLSDGLILYANVMSSNLFCFSLKQIKTLKTLDFYLIPLDRQKLIEKVIAEGYIHNYELQVKKLNGTPFWVMGSFQILLFQGERAILSIFHDITERKQAEQTLQVSTERLHRQNVALRDLSREQTRNCDHLDIAIRQITETAANTLEVDRVSVWLNSSIRYAILKTEQSPEFIPEFNVESGIEKPGLDWICLDLYERQNHHHSPEDLSLVNPCFPHCSTQINPQPAPFSADRLFSFDSSSESYLKDLPYSQRNRLDVPIWLGGKIIGFICVEYPSNQQKCNLEDRTFIDSLANLVALAIERFERRKAEQALAQVKAELEIRVKKRTTELQDAIQQLRTEMIERLKVESILQTALDQAQTANQAKSTFLANMSHELRTPLHAIIGFSDLLLEEVLDREIHDLLPDVQKIRQSGSHLLTMINEILDLCKVESGRMPLNVETFEVASLIHDVVTTLQPLADQNQNTIQICCKNNLDLMEGDMGKIRQIFYNLLSNALKFTQKGKVTLTLNREHNGDLDWICFQVSDTGIGISLEQQQTLFQAFTQVDNSFSRQYGGTGLGLTVTHHFCKMMGGQIKVSSQLGVGSTFTVYLPTSLPGLS</sequence>
<dbReference type="PROSITE" id="PS50109">
    <property type="entry name" value="HIS_KIN"/>
    <property type="match status" value="1"/>
</dbReference>
<dbReference type="EC" id="2.7.13.3" evidence="2"/>
<dbReference type="SUPFAM" id="SSF55874">
    <property type="entry name" value="ATPase domain of HSP90 chaperone/DNA topoisomerase II/histidine kinase"/>
    <property type="match status" value="1"/>
</dbReference>
<dbReference type="SUPFAM" id="SSF47384">
    <property type="entry name" value="Homodimeric domain of signal transducing histidine kinase"/>
    <property type="match status" value="1"/>
</dbReference>
<dbReference type="RefSeq" id="WP_190516099.1">
    <property type="nucleotide sequence ID" value="NZ_JADEWU010000007.1"/>
</dbReference>
<evidence type="ECO:0000259" key="8">
    <source>
        <dbReference type="PROSITE" id="PS50109"/>
    </source>
</evidence>
<dbReference type="Gene3D" id="1.10.287.130">
    <property type="match status" value="1"/>
</dbReference>
<dbReference type="CDD" id="cd00130">
    <property type="entry name" value="PAS"/>
    <property type="match status" value="1"/>
</dbReference>
<dbReference type="InterPro" id="IPR005467">
    <property type="entry name" value="His_kinase_dom"/>
</dbReference>
<dbReference type="InterPro" id="IPR000700">
    <property type="entry name" value="PAS-assoc_C"/>
</dbReference>
<dbReference type="InterPro" id="IPR036097">
    <property type="entry name" value="HisK_dim/P_sf"/>
</dbReference>